<keyword evidence="2" id="KW-1133">Transmembrane helix</keyword>
<dbReference type="Proteomes" id="UP001596220">
    <property type="component" value="Unassembled WGS sequence"/>
</dbReference>
<dbReference type="InterPro" id="IPR021235">
    <property type="entry name" value="DUF2637"/>
</dbReference>
<proteinExistence type="predicted"/>
<reference evidence="4" key="1">
    <citation type="journal article" date="2019" name="Int. J. Syst. Evol. Microbiol.">
        <title>The Global Catalogue of Microorganisms (GCM) 10K type strain sequencing project: providing services to taxonomists for standard genome sequencing and annotation.</title>
        <authorList>
            <consortium name="The Broad Institute Genomics Platform"/>
            <consortium name="The Broad Institute Genome Sequencing Center for Infectious Disease"/>
            <person name="Wu L."/>
            <person name="Ma J."/>
        </authorList>
    </citation>
    <scope>NUCLEOTIDE SEQUENCE [LARGE SCALE GENOMIC DNA]</scope>
    <source>
        <strain evidence="4">CGMCC 4.7246</strain>
    </source>
</reference>
<dbReference type="Pfam" id="PF10935">
    <property type="entry name" value="DUF2637"/>
    <property type="match status" value="1"/>
</dbReference>
<feature type="region of interest" description="Disordered" evidence="1">
    <location>
        <begin position="294"/>
        <end position="319"/>
    </location>
</feature>
<accession>A0ABW1P1H4</accession>
<evidence type="ECO:0000256" key="1">
    <source>
        <dbReference type="SAM" id="MobiDB-lite"/>
    </source>
</evidence>
<feature type="compositionally biased region" description="Polar residues" evidence="1">
    <location>
        <begin position="295"/>
        <end position="306"/>
    </location>
</feature>
<sequence length="319" mass="33422">MVTRTRPTPAGWSGPDWLDWLVAALVIGSAVVLSFAGLAELARASLVAGWLVYLWPVSLDATGVLSTRIWLNRRAPADARRAARALALTAIGLSIGGNGLWHWLIEQGERPHVLVQIAVGAVPPTVLAATLHVLSLAARRPDQPAPATGQAATDRPATRPASRAAGWSGRVVVTTARPVPPPMAVLHLPAPTLAGQPTDPIDQPISHPTSQPARVLAERLDALHRPPASPPLALAAELAGRRGAWRALVDPARPIVAARPGIGREALAAELSARLGQDVPTSQARKVLDCLAAEQPTTNTRPQQTELPAADTTKETAGV</sequence>
<feature type="transmembrane region" description="Helical" evidence="2">
    <location>
        <begin position="20"/>
        <end position="38"/>
    </location>
</feature>
<feature type="region of interest" description="Disordered" evidence="1">
    <location>
        <begin position="140"/>
        <end position="168"/>
    </location>
</feature>
<comment type="caution">
    <text evidence="3">The sequence shown here is derived from an EMBL/GenBank/DDBJ whole genome shotgun (WGS) entry which is preliminary data.</text>
</comment>
<feature type="transmembrane region" description="Helical" evidence="2">
    <location>
        <begin position="83"/>
        <end position="101"/>
    </location>
</feature>
<evidence type="ECO:0000313" key="3">
    <source>
        <dbReference type="EMBL" id="MFC6089440.1"/>
    </source>
</evidence>
<organism evidence="3 4">
    <name type="scientific">Saccharothrix lopnurensis</name>
    <dbReference type="NCBI Taxonomy" id="1670621"/>
    <lineage>
        <taxon>Bacteria</taxon>
        <taxon>Bacillati</taxon>
        <taxon>Actinomycetota</taxon>
        <taxon>Actinomycetes</taxon>
        <taxon>Pseudonocardiales</taxon>
        <taxon>Pseudonocardiaceae</taxon>
        <taxon>Saccharothrix</taxon>
    </lineage>
</organism>
<feature type="transmembrane region" description="Helical" evidence="2">
    <location>
        <begin position="113"/>
        <end position="134"/>
    </location>
</feature>
<evidence type="ECO:0000256" key="2">
    <source>
        <dbReference type="SAM" id="Phobius"/>
    </source>
</evidence>
<gene>
    <name evidence="3" type="ORF">ACFP3R_09185</name>
</gene>
<keyword evidence="2" id="KW-0812">Transmembrane</keyword>
<dbReference type="EMBL" id="JBHSQO010000006">
    <property type="protein sequence ID" value="MFC6089440.1"/>
    <property type="molecule type" value="Genomic_DNA"/>
</dbReference>
<protein>
    <submittedName>
        <fullName evidence="3">DUF2637 domain-containing protein</fullName>
    </submittedName>
</protein>
<name>A0ABW1P1H4_9PSEU</name>
<feature type="transmembrane region" description="Helical" evidence="2">
    <location>
        <begin position="50"/>
        <end position="71"/>
    </location>
</feature>
<dbReference type="RefSeq" id="WP_380634614.1">
    <property type="nucleotide sequence ID" value="NZ_JBHSQO010000006.1"/>
</dbReference>
<evidence type="ECO:0000313" key="4">
    <source>
        <dbReference type="Proteomes" id="UP001596220"/>
    </source>
</evidence>
<keyword evidence="4" id="KW-1185">Reference proteome</keyword>
<keyword evidence="2" id="KW-0472">Membrane</keyword>